<comment type="catalytic activity">
    <reaction evidence="4">
        <text>ATP + (deoxyribonucleotide)n-3'-hydroxyl + 5'-phospho-(deoxyribonucleotide)m = (deoxyribonucleotide)n+m + AMP + diphosphate.</text>
        <dbReference type="EC" id="6.5.1.1"/>
    </reaction>
</comment>
<evidence type="ECO:0000256" key="1">
    <source>
        <dbReference type="ARBA" id="ARBA00007572"/>
    </source>
</evidence>
<dbReference type="EMBL" id="CP045809">
    <property type="protein sequence ID" value="QHN36964.1"/>
    <property type="molecule type" value="Genomic_DNA"/>
</dbReference>
<dbReference type="PANTHER" id="PTHR45674">
    <property type="entry name" value="DNA LIGASE 1/3 FAMILY MEMBER"/>
    <property type="match status" value="1"/>
</dbReference>
<dbReference type="GO" id="GO:0003910">
    <property type="term" value="F:DNA ligase (ATP) activity"/>
    <property type="evidence" value="ECO:0007669"/>
    <property type="project" value="UniProtKB-EC"/>
</dbReference>
<evidence type="ECO:0000256" key="4">
    <source>
        <dbReference type="ARBA" id="ARBA00034003"/>
    </source>
</evidence>
<comment type="similarity">
    <text evidence="1">Belongs to the ATP-dependent DNA ligase family.</text>
</comment>
<evidence type="ECO:0000259" key="6">
    <source>
        <dbReference type="Pfam" id="PF04679"/>
    </source>
</evidence>
<dbReference type="PROSITE" id="PS00697">
    <property type="entry name" value="DNA_LIGASE_A1"/>
    <property type="match status" value="1"/>
</dbReference>
<dbReference type="InterPro" id="IPR012309">
    <property type="entry name" value="DNA_ligase_ATP-dep_C"/>
</dbReference>
<reference evidence="7" key="1">
    <citation type="journal article" date="2021" name="Nat. Microbiol.">
        <title>Cocultivation of an ultrasmall environmental parasitic bacterium with lytic ability against bacteria associated with wastewater foams.</title>
        <authorList>
            <person name="Batinovic S."/>
            <person name="Rose J.J.A."/>
            <person name="Ratcliffe J."/>
            <person name="Seviour R.J."/>
            <person name="Petrovski S."/>
        </authorList>
    </citation>
    <scope>NUCLEOTIDE SEQUENCE</scope>
    <source>
        <strain evidence="7">CON9</strain>
    </source>
</reference>
<feature type="domain" description="DNA ligase ATP-dependent C-terminal" evidence="6">
    <location>
        <begin position="231"/>
        <end position="329"/>
    </location>
</feature>
<evidence type="ECO:0000313" key="8">
    <source>
        <dbReference type="Proteomes" id="UP001059836"/>
    </source>
</evidence>
<dbReference type="Gene3D" id="3.30.470.30">
    <property type="entry name" value="DNA ligase/mRNA capping enzyme"/>
    <property type="match status" value="1"/>
</dbReference>
<dbReference type="Gene3D" id="2.40.50.140">
    <property type="entry name" value="Nucleic acid-binding proteins"/>
    <property type="match status" value="1"/>
</dbReference>
<evidence type="ECO:0000313" key="7">
    <source>
        <dbReference type="EMBL" id="QHN36964.1"/>
    </source>
</evidence>
<dbReference type="SUPFAM" id="SSF56091">
    <property type="entry name" value="DNA ligase/mRNA capping enzyme, catalytic domain"/>
    <property type="match status" value="1"/>
</dbReference>
<dbReference type="InterPro" id="IPR012310">
    <property type="entry name" value="DNA_ligase_ATP-dep_cent"/>
</dbReference>
<dbReference type="EC" id="6.5.1.1" evidence="2"/>
<protein>
    <recommendedName>
        <fullName evidence="2">DNA ligase (ATP)</fullName>
        <ecNumber evidence="2">6.5.1.1</ecNumber>
    </recommendedName>
</protein>
<keyword evidence="3 7" id="KW-0436">Ligase</keyword>
<dbReference type="CDD" id="cd07905">
    <property type="entry name" value="Adenylation_DNA_ligase_LigC"/>
    <property type="match status" value="1"/>
</dbReference>
<dbReference type="Proteomes" id="UP001059836">
    <property type="component" value="Chromosome"/>
</dbReference>
<dbReference type="InterPro" id="IPR044119">
    <property type="entry name" value="Adenylation_LigC-like"/>
</dbReference>
<dbReference type="Pfam" id="PF01068">
    <property type="entry name" value="DNA_ligase_A_M"/>
    <property type="match status" value="1"/>
</dbReference>
<proteinExistence type="inferred from homology"/>
<dbReference type="InterPro" id="IPR044117">
    <property type="entry name" value="OBF_LigC-like"/>
</dbReference>
<dbReference type="InterPro" id="IPR012340">
    <property type="entry name" value="NA-bd_OB-fold"/>
</dbReference>
<dbReference type="CDD" id="cd07970">
    <property type="entry name" value="OBF_DNA_ligase_LigC"/>
    <property type="match status" value="1"/>
</dbReference>
<dbReference type="NCBIfam" id="NF006078">
    <property type="entry name" value="PRK08224.1"/>
    <property type="match status" value="1"/>
</dbReference>
<name>A0ABX6IM93_9ACTN</name>
<dbReference type="SUPFAM" id="SSF50249">
    <property type="entry name" value="Nucleic acid-binding proteins"/>
    <property type="match status" value="1"/>
</dbReference>
<dbReference type="InterPro" id="IPR050191">
    <property type="entry name" value="ATP-dep_DNA_ligase"/>
</dbReference>
<dbReference type="RefSeq" id="WP_213245234.1">
    <property type="nucleotide sequence ID" value="NZ_CP045806.1"/>
</dbReference>
<dbReference type="Pfam" id="PF04679">
    <property type="entry name" value="DNA_ligase_A_C"/>
    <property type="match status" value="1"/>
</dbReference>
<dbReference type="PANTHER" id="PTHR45674:SF4">
    <property type="entry name" value="DNA LIGASE 1"/>
    <property type="match status" value="1"/>
</dbReference>
<sequence>MQLPVLPPVAPMLAKAVTAIPDQPDGEPTWSFEPKWDGFRALLFRDGDDVAIGSRGGKDLARYFPEIVAAARSELPDKVVLDGELGVPALIGDTHRLDWDSLSQRIHPAGSRITKLSEQTPAMFIGFDALALGEASVLDKPFEVRRRVLLDAVEPDGDDRGRDRRFHVSRVTTDPELAREWFSAFEGAGLDGVVGKRLAGPYVQNKREMIKIKHKRTADCVIIGYRVHKSGTGLGSMLLGLHTDDGDLHMVGGSSAFSDAKRRELQQLLEPMRLDPDNPAMGEQTRWRSGKDGAWIPVRPELVAEFAYDQMENHRFRHTVTFLRWRPDRAPDSCGYGQLEVPLTYDLHDVLEGS</sequence>
<dbReference type="InterPro" id="IPR016059">
    <property type="entry name" value="DNA_ligase_ATP-dep_CS"/>
</dbReference>
<accession>A0ABX6IM93</accession>
<organism evidence="7 8">
    <name type="scientific">Gordonia pseudamarae</name>
    <dbReference type="NCBI Taxonomy" id="2831662"/>
    <lineage>
        <taxon>Bacteria</taxon>
        <taxon>Bacillati</taxon>
        <taxon>Actinomycetota</taxon>
        <taxon>Actinomycetes</taxon>
        <taxon>Mycobacteriales</taxon>
        <taxon>Gordoniaceae</taxon>
        <taxon>Gordonia</taxon>
    </lineage>
</organism>
<gene>
    <name evidence="7" type="ORF">GII31_20760</name>
</gene>
<evidence type="ECO:0000256" key="3">
    <source>
        <dbReference type="ARBA" id="ARBA00022598"/>
    </source>
</evidence>
<evidence type="ECO:0000259" key="5">
    <source>
        <dbReference type="Pfam" id="PF01068"/>
    </source>
</evidence>
<keyword evidence="8" id="KW-1185">Reference proteome</keyword>
<evidence type="ECO:0000256" key="2">
    <source>
        <dbReference type="ARBA" id="ARBA00012727"/>
    </source>
</evidence>
<feature type="domain" description="ATP-dependent DNA ligase family profile" evidence="5">
    <location>
        <begin position="11"/>
        <end position="213"/>
    </location>
</feature>